<accession>A0A317PQ41</accession>
<evidence type="ECO:0000256" key="4">
    <source>
        <dbReference type="ARBA" id="ARBA00022729"/>
    </source>
</evidence>
<evidence type="ECO:0000313" key="8">
    <source>
        <dbReference type="EMBL" id="PWW03582.1"/>
    </source>
</evidence>
<dbReference type="PANTHER" id="PTHR45953:SF1">
    <property type="entry name" value="IDURONATE 2-SULFATASE"/>
    <property type="match status" value="1"/>
</dbReference>
<evidence type="ECO:0000256" key="2">
    <source>
        <dbReference type="ARBA" id="ARBA00008779"/>
    </source>
</evidence>
<dbReference type="SUPFAM" id="SSF53649">
    <property type="entry name" value="Alkaline phosphatase-like"/>
    <property type="match status" value="1"/>
</dbReference>
<dbReference type="InterPro" id="IPR035874">
    <property type="entry name" value="IDS"/>
</dbReference>
<name>A0A317PQ41_9HYPH</name>
<feature type="domain" description="Sulfatase N-terminal" evidence="7">
    <location>
        <begin position="15"/>
        <end position="375"/>
    </location>
</feature>
<dbReference type="Gene3D" id="3.40.720.10">
    <property type="entry name" value="Alkaline Phosphatase, subunit A"/>
    <property type="match status" value="1"/>
</dbReference>
<evidence type="ECO:0000313" key="9">
    <source>
        <dbReference type="Proteomes" id="UP000246352"/>
    </source>
</evidence>
<dbReference type="CDD" id="cd16030">
    <property type="entry name" value="iduronate-2-sulfatase"/>
    <property type="match status" value="1"/>
</dbReference>
<evidence type="ECO:0000259" key="7">
    <source>
        <dbReference type="Pfam" id="PF00884"/>
    </source>
</evidence>
<reference evidence="8 9" key="1">
    <citation type="submission" date="2018-05" db="EMBL/GenBank/DDBJ databases">
        <title>Genomic Encyclopedia of Type Strains, Phase IV (KMG-IV): sequencing the most valuable type-strain genomes for metagenomic binning, comparative biology and taxonomic classification.</title>
        <authorList>
            <person name="Goeker M."/>
        </authorList>
    </citation>
    <scope>NUCLEOTIDE SEQUENCE [LARGE SCALE GENOMIC DNA]</scope>
    <source>
        <strain evidence="8 9">DSM 16791</strain>
    </source>
</reference>
<evidence type="ECO:0000256" key="3">
    <source>
        <dbReference type="ARBA" id="ARBA00022723"/>
    </source>
</evidence>
<organism evidence="8 9">
    <name type="scientific">Hoeflea marina</name>
    <dbReference type="NCBI Taxonomy" id="274592"/>
    <lineage>
        <taxon>Bacteria</taxon>
        <taxon>Pseudomonadati</taxon>
        <taxon>Pseudomonadota</taxon>
        <taxon>Alphaproteobacteria</taxon>
        <taxon>Hyphomicrobiales</taxon>
        <taxon>Rhizobiaceae</taxon>
        <taxon>Hoeflea</taxon>
    </lineage>
</organism>
<dbReference type="Proteomes" id="UP000246352">
    <property type="component" value="Unassembled WGS sequence"/>
</dbReference>
<comment type="similarity">
    <text evidence="2">Belongs to the sulfatase family.</text>
</comment>
<dbReference type="GO" id="GO:0004423">
    <property type="term" value="F:iduronate-2-sulfatase activity"/>
    <property type="evidence" value="ECO:0007669"/>
    <property type="project" value="InterPro"/>
</dbReference>
<dbReference type="Pfam" id="PF00884">
    <property type="entry name" value="Sulfatase"/>
    <property type="match status" value="1"/>
</dbReference>
<dbReference type="PANTHER" id="PTHR45953">
    <property type="entry name" value="IDURONATE 2-SULFATASE"/>
    <property type="match status" value="1"/>
</dbReference>
<dbReference type="EMBL" id="QGTR01000001">
    <property type="protein sequence ID" value="PWW03582.1"/>
    <property type="molecule type" value="Genomic_DNA"/>
</dbReference>
<evidence type="ECO:0000256" key="5">
    <source>
        <dbReference type="ARBA" id="ARBA00022801"/>
    </source>
</evidence>
<keyword evidence="3" id="KW-0479">Metal-binding</keyword>
<evidence type="ECO:0000256" key="6">
    <source>
        <dbReference type="ARBA" id="ARBA00022837"/>
    </source>
</evidence>
<proteinExistence type="inferred from homology"/>
<dbReference type="InterPro" id="IPR017850">
    <property type="entry name" value="Alkaline_phosphatase_core_sf"/>
</dbReference>
<keyword evidence="9" id="KW-1185">Reference proteome</keyword>
<keyword evidence="4" id="KW-0732">Signal</keyword>
<dbReference type="OrthoDB" id="9803751at2"/>
<dbReference type="GO" id="GO:0046872">
    <property type="term" value="F:metal ion binding"/>
    <property type="evidence" value="ECO:0007669"/>
    <property type="project" value="UniProtKB-KW"/>
</dbReference>
<protein>
    <submittedName>
        <fullName evidence="8">Arylsulfatase A-like enzyme</fullName>
    </submittedName>
</protein>
<dbReference type="InterPro" id="IPR000917">
    <property type="entry name" value="Sulfatase_N"/>
</dbReference>
<keyword evidence="5" id="KW-0378">Hydrolase</keyword>
<comment type="caution">
    <text evidence="8">The sequence shown here is derived from an EMBL/GenBank/DDBJ whole genome shotgun (WGS) entry which is preliminary data.</text>
</comment>
<sequence length="466" mass="52805">MSIKITMNSNPSKRPNILFIVADDLNSWIEPLGRHPQVRTPNMNRLAARGTVFTRAYCSAPFCNASRMSVFTGCLPEKTGVYGNQSFWDAPLRQKTYLEHLREAGYHCFGAGKVFHGTFDYATAGRERAPAATWRDTENRMAAWDEFHPSTAEPMPPQRPLNGMFDFDRFETVSPWNHLFDWGVLPAEREDEMPDGRTVAHVTDFLMRPGREEFFCAAGLYKPHLPWYLPQRFLDLYPLDEVVLPFVKDDDLDDVPETARLWATNPPDHETVLLHGQWRHAVQGYLAAISYCDSQIGLILDALDASPYRDDTMIVLWGDNGFHLGEKLHWRKFVLWEEATRVPFIVVPPGGGGRARVDSPVSLVDLFPTLCELAGLAPIDGVDGESLTPLMHSDTASRSGPAVITWQQGNHSIRSGSWRYTRYRDGGEELYEQMADPYEWTNLAQDPRFAETLARLRLEMEKVAGG</sequence>
<gene>
    <name evidence="8" type="ORF">DFR52_101266</name>
</gene>
<comment type="cofactor">
    <cofactor evidence="1">
        <name>Ca(2+)</name>
        <dbReference type="ChEBI" id="CHEBI:29108"/>
    </cofactor>
</comment>
<evidence type="ECO:0000256" key="1">
    <source>
        <dbReference type="ARBA" id="ARBA00001913"/>
    </source>
</evidence>
<keyword evidence="6" id="KW-0106">Calcium</keyword>
<dbReference type="GO" id="GO:0005737">
    <property type="term" value="C:cytoplasm"/>
    <property type="evidence" value="ECO:0007669"/>
    <property type="project" value="TreeGrafter"/>
</dbReference>
<dbReference type="AlphaFoldDB" id="A0A317PQ41"/>